<evidence type="ECO:0000256" key="4">
    <source>
        <dbReference type="ARBA" id="ARBA00022958"/>
    </source>
</evidence>
<dbReference type="Pfam" id="PF02080">
    <property type="entry name" value="TrkA_C"/>
    <property type="match status" value="2"/>
</dbReference>
<dbReference type="SUPFAM" id="SSF116726">
    <property type="entry name" value="TrkA C-terminal domain-like"/>
    <property type="match status" value="2"/>
</dbReference>
<dbReference type="NCBIfam" id="NF007039">
    <property type="entry name" value="PRK09496.3-2"/>
    <property type="match status" value="1"/>
</dbReference>
<dbReference type="PANTHER" id="PTHR43833:SF5">
    <property type="entry name" value="TRK SYSTEM POTASSIUM UPTAKE PROTEIN TRKA"/>
    <property type="match status" value="1"/>
</dbReference>
<keyword evidence="3" id="KW-0633">Potassium transport</keyword>
<keyword evidence="4" id="KW-0630">Potassium</keyword>
<dbReference type="GO" id="GO:0015079">
    <property type="term" value="F:potassium ion transmembrane transporter activity"/>
    <property type="evidence" value="ECO:0007669"/>
    <property type="project" value="InterPro"/>
</dbReference>
<feature type="domain" description="RCK C-terminal" evidence="8">
    <location>
        <begin position="141"/>
        <end position="222"/>
    </location>
</feature>
<dbReference type="Proteomes" id="UP000591941">
    <property type="component" value="Unassembled WGS sequence"/>
</dbReference>
<keyword evidence="5" id="KW-0520">NAD</keyword>
<dbReference type="InterPro" id="IPR003148">
    <property type="entry name" value="RCK_N"/>
</dbReference>
<dbReference type="InterPro" id="IPR006037">
    <property type="entry name" value="RCK_C"/>
</dbReference>
<dbReference type="NCBIfam" id="NF007031">
    <property type="entry name" value="PRK09496.1-2"/>
    <property type="match status" value="1"/>
</dbReference>
<dbReference type="PROSITE" id="PS51202">
    <property type="entry name" value="RCK_C"/>
    <property type="match status" value="2"/>
</dbReference>
<evidence type="ECO:0000256" key="2">
    <source>
        <dbReference type="ARBA" id="ARBA00022448"/>
    </source>
</evidence>
<organism evidence="9 10">
    <name type="scientific">Negativicoccus succinicivorans</name>
    <dbReference type="NCBI Taxonomy" id="620903"/>
    <lineage>
        <taxon>Bacteria</taxon>
        <taxon>Bacillati</taxon>
        <taxon>Bacillota</taxon>
        <taxon>Negativicutes</taxon>
        <taxon>Veillonellales</taxon>
        <taxon>Veillonellaceae</taxon>
        <taxon>Negativicoccus</taxon>
    </lineage>
</organism>
<evidence type="ECO:0000256" key="3">
    <source>
        <dbReference type="ARBA" id="ARBA00022538"/>
    </source>
</evidence>
<dbReference type="RefSeq" id="WP_034436369.1">
    <property type="nucleotide sequence ID" value="NZ_CABWNB010000001.1"/>
</dbReference>
<dbReference type="NCBIfam" id="NF007032">
    <property type="entry name" value="PRK09496.1-4"/>
    <property type="match status" value="1"/>
</dbReference>
<evidence type="ECO:0000256" key="1">
    <source>
        <dbReference type="ARBA" id="ARBA00017378"/>
    </source>
</evidence>
<feature type="domain" description="RCK C-terminal" evidence="8">
    <location>
        <begin position="364"/>
        <end position="445"/>
    </location>
</feature>
<keyword evidence="10" id="KW-1185">Reference proteome</keyword>
<dbReference type="InterPro" id="IPR036291">
    <property type="entry name" value="NAD(P)-bd_dom_sf"/>
</dbReference>
<dbReference type="PROSITE" id="PS51201">
    <property type="entry name" value="RCK_N"/>
    <property type="match status" value="2"/>
</dbReference>
<dbReference type="EMBL" id="JACHHI010000001">
    <property type="protein sequence ID" value="MBB6477148.1"/>
    <property type="molecule type" value="Genomic_DNA"/>
</dbReference>
<dbReference type="OrthoDB" id="9775180at2"/>
<accession>A0A841R2S0</accession>
<dbReference type="SUPFAM" id="SSF51735">
    <property type="entry name" value="NAD(P)-binding Rossmann-fold domains"/>
    <property type="match status" value="2"/>
</dbReference>
<reference evidence="9 10" key="1">
    <citation type="submission" date="2020-08" db="EMBL/GenBank/DDBJ databases">
        <title>Genomic Encyclopedia of Type Strains, Phase IV (KMG-IV): sequencing the most valuable type-strain genomes for metagenomic binning, comparative biology and taxonomic classification.</title>
        <authorList>
            <person name="Goeker M."/>
        </authorList>
    </citation>
    <scope>NUCLEOTIDE SEQUENCE [LARGE SCALE GENOMIC DNA]</scope>
    <source>
        <strain evidence="9 10">DSM 21255</strain>
    </source>
</reference>
<dbReference type="Gene3D" id="3.40.50.720">
    <property type="entry name" value="NAD(P)-binding Rossmann-like Domain"/>
    <property type="match status" value="2"/>
</dbReference>
<feature type="domain" description="RCK N-terminal" evidence="7">
    <location>
        <begin position="227"/>
        <end position="344"/>
    </location>
</feature>
<evidence type="ECO:0000256" key="5">
    <source>
        <dbReference type="ARBA" id="ARBA00023027"/>
    </source>
</evidence>
<dbReference type="NCBIfam" id="NF007041">
    <property type="entry name" value="PRK09496.3-4"/>
    <property type="match status" value="1"/>
</dbReference>
<dbReference type="AlphaFoldDB" id="A0A841R2S0"/>
<evidence type="ECO:0000313" key="9">
    <source>
        <dbReference type="EMBL" id="MBB6477148.1"/>
    </source>
</evidence>
<proteinExistence type="predicted"/>
<evidence type="ECO:0000259" key="7">
    <source>
        <dbReference type="PROSITE" id="PS51201"/>
    </source>
</evidence>
<dbReference type="GeneID" id="93485454"/>
<dbReference type="PRINTS" id="PR00335">
    <property type="entry name" value="KUPTAKETRKA"/>
</dbReference>
<dbReference type="InterPro" id="IPR050721">
    <property type="entry name" value="Trk_Ktr_HKT_K-transport"/>
</dbReference>
<keyword evidence="6" id="KW-0406">Ion transport</keyword>
<dbReference type="Pfam" id="PF02254">
    <property type="entry name" value="TrkA_N"/>
    <property type="match status" value="2"/>
</dbReference>
<feature type="domain" description="RCK N-terminal" evidence="7">
    <location>
        <begin position="1"/>
        <end position="115"/>
    </location>
</feature>
<dbReference type="InterPro" id="IPR006036">
    <property type="entry name" value="K_uptake_TrkA"/>
</dbReference>
<protein>
    <recommendedName>
        <fullName evidence="1">Trk system potassium uptake protein TrkA</fullName>
    </recommendedName>
</protein>
<dbReference type="GO" id="GO:0005886">
    <property type="term" value="C:plasma membrane"/>
    <property type="evidence" value="ECO:0007669"/>
    <property type="project" value="InterPro"/>
</dbReference>
<keyword evidence="2" id="KW-0813">Transport</keyword>
<evidence type="ECO:0000256" key="6">
    <source>
        <dbReference type="ARBA" id="ARBA00023065"/>
    </source>
</evidence>
<dbReference type="Gene3D" id="3.30.70.1450">
    <property type="entry name" value="Regulator of K+ conductance, C-terminal domain"/>
    <property type="match status" value="2"/>
</dbReference>
<evidence type="ECO:0000259" key="8">
    <source>
        <dbReference type="PROSITE" id="PS51202"/>
    </source>
</evidence>
<dbReference type="PANTHER" id="PTHR43833">
    <property type="entry name" value="POTASSIUM CHANNEL PROTEIN 2-RELATED-RELATED"/>
    <property type="match status" value="1"/>
</dbReference>
<sequence>MKIVIIGAGKVGYTLAQRLTEEDHDVILVDENSERIDLIRSYLEAMLMVGNGANPGLLMDIGMEDTELFVAVTDRDEVNLLSCYIAKQLGATQTIARVRAKEYILQNNNPALASLGLNLVINTEMVTANEVMQIIKMPNALDVENFANGKVRLLEIKARDNEDMLGKRIRDLEIPDKVLIGGIFRHGRMIIPNGDDTLQMLDNVFFLGERKAIEGLEEELATTRTRIQNVLLVGAGLVGRNLAILLERADYHVKVIEKDYERCELLSAETDNVIVINGDGTDVDLLRDEEVGDYDAIVCLTDDDKLNLLVALMARHFGVQRTLVRVGRPEYIDLMEQVGIDIVFSPRLLTSNEILRQIRKGEVLSISSFEDSKAVALELKVTEQNPLVHRPLAEINLPGTTLLAAIVRGEETIVPNGRTVCEPGDQIVLFTLPEYSDAVISYMEA</sequence>
<gene>
    <name evidence="9" type="ORF">HNR45_000170</name>
</gene>
<dbReference type="InterPro" id="IPR036721">
    <property type="entry name" value="RCK_C_sf"/>
</dbReference>
<evidence type="ECO:0000313" key="10">
    <source>
        <dbReference type="Proteomes" id="UP000591941"/>
    </source>
</evidence>
<name>A0A841R2S0_9FIRM</name>
<comment type="caution">
    <text evidence="9">The sequence shown here is derived from an EMBL/GenBank/DDBJ whole genome shotgun (WGS) entry which is preliminary data.</text>
</comment>